<comment type="caution">
    <text evidence="7">The sequence shown here is derived from an EMBL/GenBank/DDBJ whole genome shotgun (WGS) entry which is preliminary data.</text>
</comment>
<dbReference type="Proteomes" id="UP001595897">
    <property type="component" value="Unassembled WGS sequence"/>
</dbReference>
<reference evidence="8" key="1">
    <citation type="journal article" date="2019" name="Int. J. Syst. Evol. Microbiol.">
        <title>The Global Catalogue of Microorganisms (GCM) 10K type strain sequencing project: providing services to taxonomists for standard genome sequencing and annotation.</title>
        <authorList>
            <consortium name="The Broad Institute Genomics Platform"/>
            <consortium name="The Broad Institute Genome Sequencing Center for Infectious Disease"/>
            <person name="Wu L."/>
            <person name="Ma J."/>
        </authorList>
    </citation>
    <scope>NUCLEOTIDE SEQUENCE [LARGE SCALE GENOMIC DNA]</scope>
    <source>
        <strain evidence="8">KACC 12507</strain>
    </source>
</reference>
<keyword evidence="2" id="KW-1003">Cell membrane</keyword>
<evidence type="ECO:0000256" key="2">
    <source>
        <dbReference type="ARBA" id="ARBA00022475"/>
    </source>
</evidence>
<evidence type="ECO:0000256" key="4">
    <source>
        <dbReference type="ARBA" id="ARBA00022989"/>
    </source>
</evidence>
<evidence type="ECO:0000256" key="6">
    <source>
        <dbReference type="SAM" id="Phobius"/>
    </source>
</evidence>
<feature type="transmembrane region" description="Helical" evidence="6">
    <location>
        <begin position="12"/>
        <end position="34"/>
    </location>
</feature>
<dbReference type="RefSeq" id="WP_382405426.1">
    <property type="nucleotide sequence ID" value="NZ_JBHSGU010000001.1"/>
</dbReference>
<accession>A0ABV9LTE8</accession>
<dbReference type="InterPro" id="IPR005598">
    <property type="entry name" value="ATP_synth_I"/>
</dbReference>
<protein>
    <submittedName>
        <fullName evidence="7">ATP synthase subunit I</fullName>
    </submittedName>
</protein>
<comment type="subcellular location">
    <subcellularLocation>
        <location evidence="1">Cell membrane</location>
        <topology evidence="1">Multi-pass membrane protein</topology>
    </subcellularLocation>
</comment>
<evidence type="ECO:0000256" key="1">
    <source>
        <dbReference type="ARBA" id="ARBA00004651"/>
    </source>
</evidence>
<proteinExistence type="predicted"/>
<feature type="transmembrane region" description="Helical" evidence="6">
    <location>
        <begin position="40"/>
        <end position="61"/>
    </location>
</feature>
<keyword evidence="4 6" id="KW-1133">Transmembrane helix</keyword>
<keyword evidence="8" id="KW-1185">Reference proteome</keyword>
<evidence type="ECO:0000313" key="7">
    <source>
        <dbReference type="EMBL" id="MFC4698778.1"/>
    </source>
</evidence>
<organism evidence="7 8">
    <name type="scientific">Glaciecola siphonariae</name>
    <dbReference type="NCBI Taxonomy" id="521012"/>
    <lineage>
        <taxon>Bacteria</taxon>
        <taxon>Pseudomonadati</taxon>
        <taxon>Pseudomonadota</taxon>
        <taxon>Gammaproteobacteria</taxon>
        <taxon>Alteromonadales</taxon>
        <taxon>Alteromonadaceae</taxon>
        <taxon>Glaciecola</taxon>
    </lineage>
</organism>
<feature type="transmembrane region" description="Helical" evidence="6">
    <location>
        <begin position="82"/>
        <end position="98"/>
    </location>
</feature>
<dbReference type="EMBL" id="JBHSGU010000001">
    <property type="protein sequence ID" value="MFC4698778.1"/>
    <property type="molecule type" value="Genomic_DNA"/>
</dbReference>
<gene>
    <name evidence="7" type="ORF">ACFO4O_01205</name>
</gene>
<sequence>MKVDLASPGRKLAARGVIFQLCVGVVLVGVTGLFSPAETLSVLVGVIAFIMPHSFFAYWVFRYAGATKNDVVAQSMGQGMKIKLALTTVIFAIAFSQFNAHPVFLLGAYTIVMVSQWTAMVYLRNDV</sequence>
<evidence type="ECO:0000256" key="3">
    <source>
        <dbReference type="ARBA" id="ARBA00022692"/>
    </source>
</evidence>
<dbReference type="Pfam" id="PF03899">
    <property type="entry name" value="ATP-synt_I"/>
    <property type="match status" value="1"/>
</dbReference>
<name>A0ABV9LTE8_9ALTE</name>
<feature type="transmembrane region" description="Helical" evidence="6">
    <location>
        <begin position="104"/>
        <end position="123"/>
    </location>
</feature>
<evidence type="ECO:0000313" key="8">
    <source>
        <dbReference type="Proteomes" id="UP001595897"/>
    </source>
</evidence>
<keyword evidence="3 6" id="KW-0812">Transmembrane</keyword>
<evidence type="ECO:0000256" key="5">
    <source>
        <dbReference type="ARBA" id="ARBA00023136"/>
    </source>
</evidence>
<keyword evidence="5 6" id="KW-0472">Membrane</keyword>